<dbReference type="EMBL" id="CAJVPP010001429">
    <property type="protein sequence ID" value="CAG8554788.1"/>
    <property type="molecule type" value="Genomic_DNA"/>
</dbReference>
<name>A0A9N9B403_FUNMO</name>
<accession>A0A9N9B403</accession>
<organism evidence="1 2">
    <name type="scientific">Funneliformis mosseae</name>
    <name type="common">Endomycorrhizal fungus</name>
    <name type="synonym">Glomus mosseae</name>
    <dbReference type="NCBI Taxonomy" id="27381"/>
    <lineage>
        <taxon>Eukaryota</taxon>
        <taxon>Fungi</taxon>
        <taxon>Fungi incertae sedis</taxon>
        <taxon>Mucoromycota</taxon>
        <taxon>Glomeromycotina</taxon>
        <taxon>Glomeromycetes</taxon>
        <taxon>Glomerales</taxon>
        <taxon>Glomeraceae</taxon>
        <taxon>Funneliformis</taxon>
    </lineage>
</organism>
<reference evidence="1" key="1">
    <citation type="submission" date="2021-06" db="EMBL/GenBank/DDBJ databases">
        <authorList>
            <person name="Kallberg Y."/>
            <person name="Tangrot J."/>
            <person name="Rosling A."/>
        </authorList>
    </citation>
    <scope>NUCLEOTIDE SEQUENCE</scope>
    <source>
        <strain evidence="1">87-6 pot B 2015</strain>
    </source>
</reference>
<evidence type="ECO:0000313" key="1">
    <source>
        <dbReference type="EMBL" id="CAG8554788.1"/>
    </source>
</evidence>
<sequence>HPHLSNCLPLIILKKATGSLAIQDKFNERDYQEFLSMSKNIEKSAGAGSEPFPDIFLNLKKVNINLMKEVIILLAKYYHNAYDKDFILLSKIYLSDTMLILLKINVFKGHTKSAKILAQFTHEDTKDTYANIVQYYFKYTVYFLKPEGSKKYSLVFVR</sequence>
<protein>
    <submittedName>
        <fullName evidence="1">11629_t:CDS:1</fullName>
    </submittedName>
</protein>
<feature type="non-terminal residue" evidence="1">
    <location>
        <position position="1"/>
    </location>
</feature>
<gene>
    <name evidence="1" type="ORF">FMOSSE_LOCUS6655</name>
</gene>
<dbReference type="AlphaFoldDB" id="A0A9N9B403"/>
<comment type="caution">
    <text evidence="1">The sequence shown here is derived from an EMBL/GenBank/DDBJ whole genome shotgun (WGS) entry which is preliminary data.</text>
</comment>
<keyword evidence="2" id="KW-1185">Reference proteome</keyword>
<evidence type="ECO:0000313" key="2">
    <source>
        <dbReference type="Proteomes" id="UP000789375"/>
    </source>
</evidence>
<dbReference type="Proteomes" id="UP000789375">
    <property type="component" value="Unassembled WGS sequence"/>
</dbReference>
<proteinExistence type="predicted"/>